<accession>A0ABS6W7B4</accession>
<keyword evidence="2" id="KW-0648">Protein biosynthesis</keyword>
<dbReference type="Pfam" id="PF01272">
    <property type="entry name" value="GreA_GreB"/>
    <property type="match status" value="1"/>
</dbReference>
<dbReference type="Proteomes" id="UP000719267">
    <property type="component" value="Unassembled WGS sequence"/>
</dbReference>
<dbReference type="PANTHER" id="PTHR30437">
    <property type="entry name" value="TRANSCRIPTION ELONGATION FACTOR GREA"/>
    <property type="match status" value="1"/>
</dbReference>
<evidence type="ECO:0000259" key="1">
    <source>
        <dbReference type="Pfam" id="PF01272"/>
    </source>
</evidence>
<dbReference type="GO" id="GO:0003746">
    <property type="term" value="F:translation elongation factor activity"/>
    <property type="evidence" value="ECO:0007669"/>
    <property type="project" value="UniProtKB-KW"/>
</dbReference>
<dbReference type="PANTHER" id="PTHR30437:SF5">
    <property type="entry name" value="REGULATOR OF NUCLEOSIDE DIPHOSPHATE KINASE"/>
    <property type="match status" value="1"/>
</dbReference>
<reference evidence="2 3" key="1">
    <citation type="submission" date="2021-07" db="EMBL/GenBank/DDBJ databases">
        <title>Mesonia aestuariivivens sp. nov., isolated from a tidal flat.</title>
        <authorList>
            <person name="Kim Y.-O."/>
            <person name="Yoon J.-H."/>
        </authorList>
    </citation>
    <scope>NUCLEOTIDE SEQUENCE [LARGE SCALE GENOMIC DNA]</scope>
    <source>
        <strain evidence="2 3">JHPTF-M18</strain>
    </source>
</reference>
<feature type="domain" description="Transcription elongation factor GreA/GreB C-terminal" evidence="1">
    <location>
        <begin position="56"/>
        <end position="129"/>
    </location>
</feature>
<proteinExistence type="predicted"/>
<dbReference type="EMBL" id="JAHWDF010000025">
    <property type="protein sequence ID" value="MBW2963014.1"/>
    <property type="molecule type" value="Genomic_DNA"/>
</dbReference>
<protein>
    <submittedName>
        <fullName evidence="2">GreA/GreB family elongation factor</fullName>
    </submittedName>
</protein>
<keyword evidence="2" id="KW-0251">Elongation factor</keyword>
<gene>
    <name evidence="2" type="ORF">KW502_14595</name>
</gene>
<organism evidence="2 3">
    <name type="scientific">Mesonia aestuariivivens</name>
    <dbReference type="NCBI Taxonomy" id="2796128"/>
    <lineage>
        <taxon>Bacteria</taxon>
        <taxon>Pseudomonadati</taxon>
        <taxon>Bacteroidota</taxon>
        <taxon>Flavobacteriia</taxon>
        <taxon>Flavobacteriales</taxon>
        <taxon>Flavobacteriaceae</taxon>
        <taxon>Mesonia</taxon>
    </lineage>
</organism>
<name>A0ABS6W7B4_9FLAO</name>
<evidence type="ECO:0000313" key="3">
    <source>
        <dbReference type="Proteomes" id="UP000719267"/>
    </source>
</evidence>
<sequence>MKYGSYIIEKKEYVYLKRLLNISGYDHTLAHKLALEKLKQKLEDALIVDETEMPLDIIRINSILKIRSLSTTSTMPLQIVIPMDEQLNKQKLSVLSPLPIALIGYSEGDTLPLVFANNNEEKYIIEEVNQDINANQLDIPI</sequence>
<evidence type="ECO:0000313" key="2">
    <source>
        <dbReference type="EMBL" id="MBW2963014.1"/>
    </source>
</evidence>
<comment type="caution">
    <text evidence="2">The sequence shown here is derived from an EMBL/GenBank/DDBJ whole genome shotgun (WGS) entry which is preliminary data.</text>
</comment>
<dbReference type="InterPro" id="IPR001437">
    <property type="entry name" value="Tscrpt_elong_fac_GreA/B_C"/>
</dbReference>
<keyword evidence="3" id="KW-1185">Reference proteome</keyword>
<dbReference type="InterPro" id="IPR023459">
    <property type="entry name" value="Tscrpt_elong_fac_GreA/B_fam"/>
</dbReference>